<proteinExistence type="predicted"/>
<protein>
    <submittedName>
        <fullName evidence="1">Uncharacterized protein</fullName>
    </submittedName>
</protein>
<comment type="caution">
    <text evidence="1">The sequence shown here is derived from an EMBL/GenBank/DDBJ whole genome shotgun (WGS) entry which is preliminary data.</text>
</comment>
<reference evidence="1" key="1">
    <citation type="submission" date="2020-05" db="EMBL/GenBank/DDBJ databases">
        <title>Mycena genomes resolve the evolution of fungal bioluminescence.</title>
        <authorList>
            <person name="Tsai I.J."/>
        </authorList>
    </citation>
    <scope>NUCLEOTIDE SEQUENCE</scope>
    <source>
        <strain evidence="1">160909Yilan</strain>
    </source>
</reference>
<name>A0A8H6Z1A9_9AGAR</name>
<dbReference type="OrthoDB" id="3145912at2759"/>
<keyword evidence="2" id="KW-1185">Reference proteome</keyword>
<dbReference type="EMBL" id="JACAZH010000005">
    <property type="protein sequence ID" value="KAF7368046.1"/>
    <property type="molecule type" value="Genomic_DNA"/>
</dbReference>
<accession>A0A8H6Z1A9</accession>
<dbReference type="AlphaFoldDB" id="A0A8H6Z1A9"/>
<sequence length="289" mass="33157">MFIESVSRDPRLPPELEHRIFEIAALTWPRWIPTLMLVAKRVKFWVEPLLCRVVFLRGPKMDELRNLGLPTFTADALEKRDSTCFHHVTHLFVESFEDPVLEKWLLACPSTTNLFAQFDSSPETLPFLSRFTNIRYLAIDVQALLGTDLPFPLFLTVTHLELFNFGTDAGAGAYRNIALIPRLTHLALNPHLDSCLPHAELCANTQLRCIVFLSVEASLHGSPLLRDDRFVCIDEDVSYEIDWLHGAVFGEDYWSLADNFLADRRAGNISPSQYRISNRRELREGVFMR</sequence>
<gene>
    <name evidence="1" type="ORF">MSAN_00870500</name>
</gene>
<evidence type="ECO:0000313" key="2">
    <source>
        <dbReference type="Proteomes" id="UP000623467"/>
    </source>
</evidence>
<dbReference type="Proteomes" id="UP000623467">
    <property type="component" value="Unassembled WGS sequence"/>
</dbReference>
<organism evidence="1 2">
    <name type="scientific">Mycena sanguinolenta</name>
    <dbReference type="NCBI Taxonomy" id="230812"/>
    <lineage>
        <taxon>Eukaryota</taxon>
        <taxon>Fungi</taxon>
        <taxon>Dikarya</taxon>
        <taxon>Basidiomycota</taxon>
        <taxon>Agaricomycotina</taxon>
        <taxon>Agaricomycetes</taxon>
        <taxon>Agaricomycetidae</taxon>
        <taxon>Agaricales</taxon>
        <taxon>Marasmiineae</taxon>
        <taxon>Mycenaceae</taxon>
        <taxon>Mycena</taxon>
    </lineage>
</organism>
<evidence type="ECO:0000313" key="1">
    <source>
        <dbReference type="EMBL" id="KAF7368046.1"/>
    </source>
</evidence>